<name>A0A4C1U3H5_EUMVA</name>
<organism evidence="2 3">
    <name type="scientific">Eumeta variegata</name>
    <name type="common">Bagworm moth</name>
    <name type="synonym">Eumeta japonica</name>
    <dbReference type="NCBI Taxonomy" id="151549"/>
    <lineage>
        <taxon>Eukaryota</taxon>
        <taxon>Metazoa</taxon>
        <taxon>Ecdysozoa</taxon>
        <taxon>Arthropoda</taxon>
        <taxon>Hexapoda</taxon>
        <taxon>Insecta</taxon>
        <taxon>Pterygota</taxon>
        <taxon>Neoptera</taxon>
        <taxon>Endopterygota</taxon>
        <taxon>Lepidoptera</taxon>
        <taxon>Glossata</taxon>
        <taxon>Ditrysia</taxon>
        <taxon>Tineoidea</taxon>
        <taxon>Psychidae</taxon>
        <taxon>Oiketicinae</taxon>
        <taxon>Eumeta</taxon>
    </lineage>
</organism>
<sequence>MVVYRSELTVLRLSSGCVTTCPLTPKEQVTPEGHTPPSSACLVDFLSSVTSTGGSSSLPKPNNSVSDDYIASPSAAERHTWVPTARDMHYGRLLKRVVSA</sequence>
<dbReference type="Proteomes" id="UP000299102">
    <property type="component" value="Unassembled WGS sequence"/>
</dbReference>
<evidence type="ECO:0000313" key="3">
    <source>
        <dbReference type="Proteomes" id="UP000299102"/>
    </source>
</evidence>
<reference evidence="2 3" key="1">
    <citation type="journal article" date="2019" name="Commun. Biol.">
        <title>The bagworm genome reveals a unique fibroin gene that provides high tensile strength.</title>
        <authorList>
            <person name="Kono N."/>
            <person name="Nakamura H."/>
            <person name="Ohtoshi R."/>
            <person name="Tomita M."/>
            <person name="Numata K."/>
            <person name="Arakawa K."/>
        </authorList>
    </citation>
    <scope>NUCLEOTIDE SEQUENCE [LARGE SCALE GENOMIC DNA]</scope>
</reference>
<protein>
    <submittedName>
        <fullName evidence="2">Uncharacterized protein</fullName>
    </submittedName>
</protein>
<accession>A0A4C1U3H5</accession>
<dbReference type="AlphaFoldDB" id="A0A4C1U3H5"/>
<evidence type="ECO:0000313" key="2">
    <source>
        <dbReference type="EMBL" id="GBP20935.1"/>
    </source>
</evidence>
<comment type="caution">
    <text evidence="2">The sequence shown here is derived from an EMBL/GenBank/DDBJ whole genome shotgun (WGS) entry which is preliminary data.</text>
</comment>
<keyword evidence="3" id="KW-1185">Reference proteome</keyword>
<proteinExistence type="predicted"/>
<dbReference type="EMBL" id="BGZK01000124">
    <property type="protein sequence ID" value="GBP20935.1"/>
    <property type="molecule type" value="Genomic_DNA"/>
</dbReference>
<feature type="region of interest" description="Disordered" evidence="1">
    <location>
        <begin position="49"/>
        <end position="69"/>
    </location>
</feature>
<evidence type="ECO:0000256" key="1">
    <source>
        <dbReference type="SAM" id="MobiDB-lite"/>
    </source>
</evidence>
<gene>
    <name evidence="2" type="ORF">EVAR_9504_1</name>
</gene>